<keyword evidence="3" id="KW-1185">Reference proteome</keyword>
<comment type="caution">
    <text evidence="2">The sequence shown here is derived from an EMBL/GenBank/DDBJ whole genome shotgun (WGS) entry which is preliminary data.</text>
</comment>
<dbReference type="Proteomes" id="UP001168821">
    <property type="component" value="Unassembled WGS sequence"/>
</dbReference>
<name>A0AA38MNU6_9CUCU</name>
<feature type="region of interest" description="Disordered" evidence="1">
    <location>
        <begin position="65"/>
        <end position="84"/>
    </location>
</feature>
<reference evidence="2" key="1">
    <citation type="journal article" date="2023" name="G3 (Bethesda)">
        <title>Whole genome assemblies of Zophobas morio and Tenebrio molitor.</title>
        <authorList>
            <person name="Kaur S."/>
            <person name="Stinson S.A."/>
            <person name="diCenzo G.C."/>
        </authorList>
    </citation>
    <scope>NUCLEOTIDE SEQUENCE</scope>
    <source>
        <strain evidence="2">QUZm001</strain>
    </source>
</reference>
<evidence type="ECO:0000313" key="2">
    <source>
        <dbReference type="EMBL" id="KAJ3662557.1"/>
    </source>
</evidence>
<evidence type="ECO:0000256" key="1">
    <source>
        <dbReference type="SAM" id="MobiDB-lite"/>
    </source>
</evidence>
<organism evidence="2 3">
    <name type="scientific">Zophobas morio</name>
    <dbReference type="NCBI Taxonomy" id="2755281"/>
    <lineage>
        <taxon>Eukaryota</taxon>
        <taxon>Metazoa</taxon>
        <taxon>Ecdysozoa</taxon>
        <taxon>Arthropoda</taxon>
        <taxon>Hexapoda</taxon>
        <taxon>Insecta</taxon>
        <taxon>Pterygota</taxon>
        <taxon>Neoptera</taxon>
        <taxon>Endopterygota</taxon>
        <taxon>Coleoptera</taxon>
        <taxon>Polyphaga</taxon>
        <taxon>Cucujiformia</taxon>
        <taxon>Tenebrionidae</taxon>
        <taxon>Zophobas</taxon>
    </lineage>
</organism>
<dbReference type="AlphaFoldDB" id="A0AA38MNU6"/>
<gene>
    <name evidence="2" type="ORF">Zmor_006900</name>
</gene>
<proteinExistence type="predicted"/>
<protein>
    <submittedName>
        <fullName evidence="2">Uncharacterized protein</fullName>
    </submittedName>
</protein>
<sequence length="122" mass="13865">MKVWVGKPNHRSRFRCYANHGFRIHRTLRVGCLRPRYPHLHGVPGHESPRSPYSGLPHRKALRLSPKEKPPLRSFSLNPPPPPSSTLMRVNNITNIPPLAYPPGFLALLATPKPATSREQMR</sequence>
<evidence type="ECO:0000313" key="3">
    <source>
        <dbReference type="Proteomes" id="UP001168821"/>
    </source>
</evidence>
<dbReference type="EMBL" id="JALNTZ010000002">
    <property type="protein sequence ID" value="KAJ3662557.1"/>
    <property type="molecule type" value="Genomic_DNA"/>
</dbReference>
<accession>A0AA38MNU6</accession>